<keyword evidence="2" id="KW-1185">Reference proteome</keyword>
<dbReference type="EMBL" id="JAUSUB010000008">
    <property type="protein sequence ID" value="MDQ0270384.1"/>
    <property type="molecule type" value="Genomic_DNA"/>
</dbReference>
<dbReference type="Gene3D" id="3.50.50.60">
    <property type="entry name" value="FAD/NAD(P)-binding domain"/>
    <property type="match status" value="1"/>
</dbReference>
<accession>A0ABU0AGK1</accession>
<evidence type="ECO:0000313" key="2">
    <source>
        <dbReference type="Proteomes" id="UP001238088"/>
    </source>
</evidence>
<sequence>MVIGGQIIGESGKAKRIDVLATALHNKMAIDQLLDLAYAAPYNGV</sequence>
<comment type="caution">
    <text evidence="1">The sequence shown here is derived from an EMBL/GenBank/DDBJ whole genome shotgun (WGS) entry which is preliminary data.</text>
</comment>
<protein>
    <submittedName>
        <fullName evidence="1">Uncharacterized protein</fullName>
    </submittedName>
</protein>
<dbReference type="Proteomes" id="UP001238088">
    <property type="component" value="Unassembled WGS sequence"/>
</dbReference>
<dbReference type="RefSeq" id="WP_370874997.1">
    <property type="nucleotide sequence ID" value="NZ_JAUSUB010000008.1"/>
</dbReference>
<gene>
    <name evidence="1" type="ORF">J2S17_002259</name>
</gene>
<proteinExistence type="predicted"/>
<dbReference type="InterPro" id="IPR016156">
    <property type="entry name" value="FAD/NAD-linked_Rdtase_dimer_sf"/>
</dbReference>
<evidence type="ECO:0000313" key="1">
    <source>
        <dbReference type="EMBL" id="MDQ0270384.1"/>
    </source>
</evidence>
<name>A0ABU0AGK1_9BACI</name>
<reference evidence="1 2" key="1">
    <citation type="submission" date="2023-07" db="EMBL/GenBank/DDBJ databases">
        <title>Genomic Encyclopedia of Type Strains, Phase IV (KMG-IV): sequencing the most valuable type-strain genomes for metagenomic binning, comparative biology and taxonomic classification.</title>
        <authorList>
            <person name="Goeker M."/>
        </authorList>
    </citation>
    <scope>NUCLEOTIDE SEQUENCE [LARGE SCALE GENOMIC DNA]</scope>
    <source>
        <strain evidence="1 2">DSM 23494</strain>
    </source>
</reference>
<dbReference type="InterPro" id="IPR036188">
    <property type="entry name" value="FAD/NAD-bd_sf"/>
</dbReference>
<dbReference type="SUPFAM" id="SSF55424">
    <property type="entry name" value="FAD/NAD-linked reductases, dimerisation (C-terminal) domain"/>
    <property type="match status" value="1"/>
</dbReference>
<organism evidence="1 2">
    <name type="scientific">Cytobacillus purgationiresistens</name>
    <dbReference type="NCBI Taxonomy" id="863449"/>
    <lineage>
        <taxon>Bacteria</taxon>
        <taxon>Bacillati</taxon>
        <taxon>Bacillota</taxon>
        <taxon>Bacilli</taxon>
        <taxon>Bacillales</taxon>
        <taxon>Bacillaceae</taxon>
        <taxon>Cytobacillus</taxon>
    </lineage>
</organism>